<keyword evidence="2" id="KW-1133">Transmembrane helix</keyword>
<organism evidence="3 4">
    <name type="scientific">Stieleria neptunia</name>
    <dbReference type="NCBI Taxonomy" id="2527979"/>
    <lineage>
        <taxon>Bacteria</taxon>
        <taxon>Pseudomonadati</taxon>
        <taxon>Planctomycetota</taxon>
        <taxon>Planctomycetia</taxon>
        <taxon>Pirellulales</taxon>
        <taxon>Pirellulaceae</taxon>
        <taxon>Stieleria</taxon>
    </lineage>
</organism>
<feature type="transmembrane region" description="Helical" evidence="2">
    <location>
        <begin position="305"/>
        <end position="324"/>
    </location>
</feature>
<gene>
    <name evidence="3" type="ORF">Enr13x_11470</name>
</gene>
<dbReference type="Proteomes" id="UP000319004">
    <property type="component" value="Chromosome"/>
</dbReference>
<feature type="transmembrane region" description="Helical" evidence="2">
    <location>
        <begin position="258"/>
        <end position="274"/>
    </location>
</feature>
<feature type="transmembrane region" description="Helical" evidence="2">
    <location>
        <begin position="280"/>
        <end position="296"/>
    </location>
</feature>
<feature type="transmembrane region" description="Helical" evidence="2">
    <location>
        <begin position="118"/>
        <end position="139"/>
    </location>
</feature>
<dbReference type="EMBL" id="CP037423">
    <property type="protein sequence ID" value="QDV41309.1"/>
    <property type="molecule type" value="Genomic_DNA"/>
</dbReference>
<feature type="region of interest" description="Disordered" evidence="1">
    <location>
        <begin position="32"/>
        <end position="56"/>
    </location>
</feature>
<dbReference type="KEGG" id="snep:Enr13x_11470"/>
<keyword evidence="4" id="KW-1185">Reference proteome</keyword>
<feature type="transmembrane region" description="Helical" evidence="2">
    <location>
        <begin position="462"/>
        <end position="479"/>
    </location>
</feature>
<reference evidence="3 4" key="1">
    <citation type="submission" date="2019-03" db="EMBL/GenBank/DDBJ databases">
        <title>Deep-cultivation of Planctomycetes and their phenomic and genomic characterization uncovers novel biology.</title>
        <authorList>
            <person name="Wiegand S."/>
            <person name="Jogler M."/>
            <person name="Boedeker C."/>
            <person name="Pinto D."/>
            <person name="Vollmers J."/>
            <person name="Rivas-Marin E."/>
            <person name="Kohn T."/>
            <person name="Peeters S.H."/>
            <person name="Heuer A."/>
            <person name="Rast P."/>
            <person name="Oberbeckmann S."/>
            <person name="Bunk B."/>
            <person name="Jeske O."/>
            <person name="Meyerdierks A."/>
            <person name="Storesund J.E."/>
            <person name="Kallscheuer N."/>
            <person name="Luecker S."/>
            <person name="Lage O.M."/>
            <person name="Pohl T."/>
            <person name="Merkel B.J."/>
            <person name="Hornburger P."/>
            <person name="Mueller R.-W."/>
            <person name="Bruemmer F."/>
            <person name="Labrenz M."/>
            <person name="Spormann A.M."/>
            <person name="Op den Camp H."/>
            <person name="Overmann J."/>
            <person name="Amann R."/>
            <person name="Jetten M.S.M."/>
            <person name="Mascher T."/>
            <person name="Medema M.H."/>
            <person name="Devos D.P."/>
            <person name="Kaster A.-K."/>
            <person name="Ovreas L."/>
            <person name="Rohde M."/>
            <person name="Galperin M.Y."/>
            <person name="Jogler C."/>
        </authorList>
    </citation>
    <scope>NUCLEOTIDE SEQUENCE [LARGE SCALE GENOMIC DNA]</scope>
    <source>
        <strain evidence="3 4">Enr13</strain>
    </source>
</reference>
<proteinExistence type="predicted"/>
<name>A0A518HKK4_9BACT</name>
<feature type="transmembrane region" description="Helical" evidence="2">
    <location>
        <begin position="176"/>
        <end position="196"/>
    </location>
</feature>
<feature type="transmembrane region" description="Helical" evidence="2">
    <location>
        <begin position="439"/>
        <end position="456"/>
    </location>
</feature>
<sequence>MANSHSQPIEVESSDREPRCAASCEIAVLPGAAERSRPRVHPTTSRRGSSTRKAKRGLKVSPDQLIRWGVWSYFLLVIFEGALRKWVLPGLATPLLVVRDPIALVSIYLAVRHGRLPLNTYVISAITIGCLGFVTAITIGHQSAFVAAFGTRILVLHVPMAFVIGRNLSRVEVLRIGRVIVCLAIPMAALMAMQFFSPQSAWVNRGVGGDMGGAGFSGAMGFMRPPGTFSFTNGLTLFFSVAGVWIAYFWLSPGKCNRVTLLLATGGMILAIPLSISRSLLFHAMVTGAFAILVIMRKPMYLKRVLGAALAVAVALAAISWTTAFQTGLTVFTARFENAARSEGGLEGTLVDRFLGGLAGAVFGAADLPLFGQGIGLGTNVGAKYTTGEKRFLIAEGEWAREVGELGPILGLPLILFRVLMTVHFLCLGYRNLTRGDPLAWILLSVGFLVIAQGGWAQPTALGFYTLITGLIIAAVRTPPEDQTFRAVQFAF</sequence>
<feature type="transmembrane region" description="Helical" evidence="2">
    <location>
        <begin position="409"/>
        <end position="427"/>
    </location>
</feature>
<dbReference type="AlphaFoldDB" id="A0A518HKK4"/>
<keyword evidence="2" id="KW-0812">Transmembrane</keyword>
<feature type="region of interest" description="Disordered" evidence="1">
    <location>
        <begin position="1"/>
        <end position="20"/>
    </location>
</feature>
<protein>
    <recommendedName>
        <fullName evidence="5">O-Antigen ligase</fullName>
    </recommendedName>
</protein>
<evidence type="ECO:0000256" key="2">
    <source>
        <dbReference type="SAM" id="Phobius"/>
    </source>
</evidence>
<evidence type="ECO:0000256" key="1">
    <source>
        <dbReference type="SAM" id="MobiDB-lite"/>
    </source>
</evidence>
<evidence type="ECO:0008006" key="5">
    <source>
        <dbReference type="Google" id="ProtNLM"/>
    </source>
</evidence>
<evidence type="ECO:0000313" key="4">
    <source>
        <dbReference type="Proteomes" id="UP000319004"/>
    </source>
</evidence>
<accession>A0A518HKK4</accession>
<feature type="transmembrane region" description="Helical" evidence="2">
    <location>
        <begin position="229"/>
        <end position="251"/>
    </location>
</feature>
<evidence type="ECO:0000313" key="3">
    <source>
        <dbReference type="EMBL" id="QDV41309.1"/>
    </source>
</evidence>
<keyword evidence="2" id="KW-0472">Membrane</keyword>
<feature type="transmembrane region" description="Helical" evidence="2">
    <location>
        <begin position="145"/>
        <end position="164"/>
    </location>
</feature>